<dbReference type="GO" id="GO:0005975">
    <property type="term" value="P:carbohydrate metabolic process"/>
    <property type="evidence" value="ECO:0007669"/>
    <property type="project" value="InterPro"/>
</dbReference>
<dbReference type="GeneID" id="19132920"/>
<dbReference type="PANTHER" id="PTHR11177">
    <property type="entry name" value="CHITINASE"/>
    <property type="match status" value="1"/>
</dbReference>
<dbReference type="InterPro" id="IPR017853">
    <property type="entry name" value="GH"/>
</dbReference>
<sequence>MASLSCLAYGSQADPTLKELGEANKKQPMQSIVSFTVPTSFWYLRHFDLKAMDYVDFVNVMSYDLHGVWDSTNPIGNKVYGHLNLTEIKLALDLFWRNIVKPAKLNLGLGFYGRSLHLSNSACYQPGCSFKGGAAPEPCSYITGNNDQWVSYDDKETFKAKIDFANKQGLGGLLIWAIDQDTDDLEALNAVVSPKSVKSLAMTADDASYWDDVTVPDCYVTDCGGTCKAGFFKITQQTCGGAKPCTRSEKCKWRGNPTSCNGHCQDNEVMLQMNRWGDGKYCEDGNKVYCCESPAAKGHDCCWAGVNQACNKDDTTMTFSGTFMSTIADLADTISLIGTPLMQKQYCCPKKDAKNWKNCRWHGDTTSSDTCYDNHCPVGKQVQLTVSPYGGGISYFPRMERSRVYCCDPAGGKQLFLPVPLDRLFSDPPTGSDFVVLASPEELQHSLDKRDGPHWELFNCKGGLSEDEQTIQMFCSDDSEASNCRKIGLGHGVPGTILEMPEGCGAGRYAVAKSMVLSKDPSIPHHLVKRLAGNRKPIVYDLTFDYAFHRVPRGVGETHVRIDFSNKDNYWDNVVAAAASKRKAKRSLSDFGGNHKRWLEEEEWRVDCHGGMLSYEDLHKRWFGKDIISWLTNLITPEIKKEFTPNFKEQFIAKIIDDVVDCGEENTKLHAHILAQAFTDVSISTSFGFTLITKLDFASEGSPLDLSQSYLTFMNEGKVTATFTLEALISVTYESGEKTILTLPFPGATFQVPGIVTIGPSVRVAGEFNVALTLSAEIETQVDLAGWEVRQTYPAAEKNYEPKVVDDLDAGNTGDQNGLLEPQFYAAVQEADKAEAHLKVIAEFGIRFDYSWKVGAATAGVVVDEYVRSDVGAGKSTEATCPWTYGMTLGAKLYAQVDTPQQFGWDKNTWDLPGSGEVNVIPGGKCPELRTGQPTKRSLLLDSYNEILDTSFHQEGGLLVIRPHRFGKRAVQWGPPFHVDLQNLLCQGAIRPAKDGPEWQEDKSIVKRATGDISTHHRLEKRAGPKIGMFCASDARIVIKSLTYPSSGELQAAVPGAVAYGYTNPSQCTGSGFGQIPYPTDTARYATEHILEFQMATQFFEWYEFPGNGNNFLNEFVLLDLEVNNLTEGIWGASAARNKFTFQEYAGWGNNLFKYVNDSISVLKYHADPTIQAILIRQKNRIGARLNLPEATYLNQISKVVENGATDTWASLGLQAEWDTYMRTRTAEAITKGYGNVEASLAALEEGYATPLQCQAAQSQTPEAVAQQTFINKIDAARAEWTNNRPIWINTF</sequence>
<evidence type="ECO:0000256" key="1">
    <source>
        <dbReference type="ARBA" id="ARBA00012729"/>
    </source>
</evidence>
<dbReference type="STRING" id="665912.M2ST70"/>
<dbReference type="EC" id="3.2.1.14" evidence="1"/>
<dbReference type="HOGENOM" id="CLU_001837_2_1_1"/>
<dbReference type="RefSeq" id="XP_007703674.1">
    <property type="nucleotide sequence ID" value="XM_007705484.1"/>
</dbReference>
<dbReference type="KEGG" id="bsc:COCSADRAFT_174577"/>
<protein>
    <recommendedName>
        <fullName evidence="1">chitinase</fullName>
        <ecNumber evidence="1">3.2.1.14</ecNumber>
    </recommendedName>
</protein>
<feature type="domain" description="GH18" evidence="2">
    <location>
        <begin position="1"/>
        <end position="195"/>
    </location>
</feature>
<reference evidence="4" key="2">
    <citation type="journal article" date="2013" name="PLoS Genet.">
        <title>Comparative genome structure, secondary metabolite, and effector coding capacity across Cochliobolus pathogens.</title>
        <authorList>
            <person name="Condon B.J."/>
            <person name="Leng Y."/>
            <person name="Wu D."/>
            <person name="Bushley K.E."/>
            <person name="Ohm R.A."/>
            <person name="Otillar R."/>
            <person name="Martin J."/>
            <person name="Schackwitz W."/>
            <person name="Grimwood J."/>
            <person name="MohdZainudin N."/>
            <person name="Xue C."/>
            <person name="Wang R."/>
            <person name="Manning V.A."/>
            <person name="Dhillon B."/>
            <person name="Tu Z.J."/>
            <person name="Steffenson B.J."/>
            <person name="Salamov A."/>
            <person name="Sun H."/>
            <person name="Lowry S."/>
            <person name="LaButti K."/>
            <person name="Han J."/>
            <person name="Copeland A."/>
            <person name="Lindquist E."/>
            <person name="Barry K."/>
            <person name="Schmutz J."/>
            <person name="Baker S.E."/>
            <person name="Ciuffetti L.M."/>
            <person name="Grigoriev I.V."/>
            <person name="Zhong S."/>
            <person name="Turgeon B.G."/>
        </authorList>
    </citation>
    <scope>NUCLEOTIDE SEQUENCE [LARGE SCALE GENOMIC DNA]</scope>
    <source>
        <strain evidence="4">ND90Pr / ATCC 201652</strain>
    </source>
</reference>
<evidence type="ECO:0000313" key="4">
    <source>
        <dbReference type="Proteomes" id="UP000016934"/>
    </source>
</evidence>
<reference evidence="3 4" key="1">
    <citation type="journal article" date="2012" name="PLoS Pathog.">
        <title>Diverse lifestyles and strategies of plant pathogenesis encoded in the genomes of eighteen Dothideomycetes fungi.</title>
        <authorList>
            <person name="Ohm R.A."/>
            <person name="Feau N."/>
            <person name="Henrissat B."/>
            <person name="Schoch C.L."/>
            <person name="Horwitz B.A."/>
            <person name="Barry K.W."/>
            <person name="Condon B.J."/>
            <person name="Copeland A.C."/>
            <person name="Dhillon B."/>
            <person name="Glaser F."/>
            <person name="Hesse C.N."/>
            <person name="Kosti I."/>
            <person name="LaButti K."/>
            <person name="Lindquist E.A."/>
            <person name="Lucas S."/>
            <person name="Salamov A.A."/>
            <person name="Bradshaw R.E."/>
            <person name="Ciuffetti L."/>
            <person name="Hamelin R.C."/>
            <person name="Kema G.H.J."/>
            <person name="Lawrence C."/>
            <person name="Scott J.A."/>
            <person name="Spatafora J.W."/>
            <person name="Turgeon B.G."/>
            <person name="de Wit P.J.G.M."/>
            <person name="Zhong S."/>
            <person name="Goodwin S.B."/>
            <person name="Grigoriev I.V."/>
        </authorList>
    </citation>
    <scope>NUCLEOTIDE SEQUENCE [LARGE SCALE GENOMIC DNA]</scope>
    <source>
        <strain evidence="4">ND90Pr / ATCC 201652</strain>
    </source>
</reference>
<dbReference type="OrthoDB" id="73875at2759"/>
<dbReference type="GO" id="GO:0008061">
    <property type="term" value="F:chitin binding"/>
    <property type="evidence" value="ECO:0007669"/>
    <property type="project" value="InterPro"/>
</dbReference>
<dbReference type="EMBL" id="KB445650">
    <property type="protein sequence ID" value="EMD60281.1"/>
    <property type="molecule type" value="Genomic_DNA"/>
</dbReference>
<dbReference type="InterPro" id="IPR001223">
    <property type="entry name" value="Glyco_hydro18_cat"/>
</dbReference>
<evidence type="ECO:0000259" key="2">
    <source>
        <dbReference type="PROSITE" id="PS51910"/>
    </source>
</evidence>
<organism evidence="3 4">
    <name type="scientific">Cochliobolus sativus (strain ND90Pr / ATCC 201652)</name>
    <name type="common">Common root rot and spot blotch fungus</name>
    <name type="synonym">Bipolaris sorokiniana</name>
    <dbReference type="NCBI Taxonomy" id="665912"/>
    <lineage>
        <taxon>Eukaryota</taxon>
        <taxon>Fungi</taxon>
        <taxon>Dikarya</taxon>
        <taxon>Ascomycota</taxon>
        <taxon>Pezizomycotina</taxon>
        <taxon>Dothideomycetes</taxon>
        <taxon>Pleosporomycetidae</taxon>
        <taxon>Pleosporales</taxon>
        <taxon>Pleosporineae</taxon>
        <taxon>Pleosporaceae</taxon>
        <taxon>Bipolaris</taxon>
    </lineage>
</organism>
<dbReference type="InterPro" id="IPR050314">
    <property type="entry name" value="Glycosyl_Hydrlase_18"/>
</dbReference>
<dbReference type="Proteomes" id="UP000016934">
    <property type="component" value="Unassembled WGS sequence"/>
</dbReference>
<dbReference type="PROSITE" id="PS51910">
    <property type="entry name" value="GH18_2"/>
    <property type="match status" value="1"/>
</dbReference>
<proteinExistence type="predicted"/>
<dbReference type="OMA" id="RYATEHI"/>
<dbReference type="PANTHER" id="PTHR11177:SF397">
    <property type="entry name" value="CHITINASE"/>
    <property type="match status" value="1"/>
</dbReference>
<accession>M2ST70</accession>
<name>M2ST70_COCSN</name>
<gene>
    <name evidence="3" type="ORF">COCSADRAFT_174577</name>
</gene>
<dbReference type="SMART" id="SM00636">
    <property type="entry name" value="Glyco_18"/>
    <property type="match status" value="1"/>
</dbReference>
<dbReference type="SUPFAM" id="SSF51445">
    <property type="entry name" value="(Trans)glycosidases"/>
    <property type="match status" value="1"/>
</dbReference>
<dbReference type="Gene3D" id="3.20.20.80">
    <property type="entry name" value="Glycosidases"/>
    <property type="match status" value="1"/>
</dbReference>
<evidence type="ECO:0000313" key="3">
    <source>
        <dbReference type="EMBL" id="EMD60281.1"/>
    </source>
</evidence>
<keyword evidence="3" id="KW-0378">Hydrolase</keyword>
<keyword evidence="4" id="KW-1185">Reference proteome</keyword>
<dbReference type="eggNOG" id="KOG2806">
    <property type="taxonomic scope" value="Eukaryota"/>
</dbReference>
<dbReference type="InterPro" id="IPR011583">
    <property type="entry name" value="Chitinase_II/V-like_cat"/>
</dbReference>
<dbReference type="GO" id="GO:0008843">
    <property type="term" value="F:endochitinase activity"/>
    <property type="evidence" value="ECO:0007669"/>
    <property type="project" value="UniProtKB-EC"/>
</dbReference>
<dbReference type="Pfam" id="PF00704">
    <property type="entry name" value="Glyco_hydro_18"/>
    <property type="match status" value="1"/>
</dbReference>